<proteinExistence type="predicted"/>
<evidence type="ECO:0000313" key="2">
    <source>
        <dbReference type="Proteomes" id="UP000585474"/>
    </source>
</evidence>
<keyword evidence="2" id="KW-1185">Reference proteome</keyword>
<dbReference type="OrthoDB" id="6270329at2759"/>
<dbReference type="AlphaFoldDB" id="A0A7J0FB95"/>
<gene>
    <name evidence="1" type="ORF">Acr_10g0005520</name>
</gene>
<reference evidence="1 2" key="1">
    <citation type="submission" date="2019-07" db="EMBL/GenBank/DDBJ databases">
        <title>De Novo Assembly of kiwifruit Actinidia rufa.</title>
        <authorList>
            <person name="Sugita-Konishi S."/>
            <person name="Sato K."/>
            <person name="Mori E."/>
            <person name="Abe Y."/>
            <person name="Kisaki G."/>
            <person name="Hamano K."/>
            <person name="Suezawa K."/>
            <person name="Otani M."/>
            <person name="Fukuda T."/>
            <person name="Manabe T."/>
            <person name="Gomi K."/>
            <person name="Tabuchi M."/>
            <person name="Akimitsu K."/>
            <person name="Kataoka I."/>
        </authorList>
    </citation>
    <scope>NUCLEOTIDE SEQUENCE [LARGE SCALE GENOMIC DNA]</scope>
    <source>
        <strain evidence="2">cv. Fuchu</strain>
    </source>
</reference>
<organism evidence="1 2">
    <name type="scientific">Actinidia rufa</name>
    <dbReference type="NCBI Taxonomy" id="165716"/>
    <lineage>
        <taxon>Eukaryota</taxon>
        <taxon>Viridiplantae</taxon>
        <taxon>Streptophyta</taxon>
        <taxon>Embryophyta</taxon>
        <taxon>Tracheophyta</taxon>
        <taxon>Spermatophyta</taxon>
        <taxon>Magnoliopsida</taxon>
        <taxon>eudicotyledons</taxon>
        <taxon>Gunneridae</taxon>
        <taxon>Pentapetalae</taxon>
        <taxon>asterids</taxon>
        <taxon>Ericales</taxon>
        <taxon>Actinidiaceae</taxon>
        <taxon>Actinidia</taxon>
    </lineage>
</organism>
<name>A0A7J0FB95_9ERIC</name>
<dbReference type="EMBL" id="BJWL01000010">
    <property type="protein sequence ID" value="GFY95167.1"/>
    <property type="molecule type" value="Genomic_DNA"/>
</dbReference>
<comment type="caution">
    <text evidence="1">The sequence shown here is derived from an EMBL/GenBank/DDBJ whole genome shotgun (WGS) entry which is preliminary data.</text>
</comment>
<sequence>MAELIRASILDHGEPPSATSSQPQQLSLTELSPIRSARQYPRYVTPLQRATPLPTEVNALPNRSACTFSLRCPAPPHQERKRLVRRRRAYRCASTLSLSSELLHEHPALVAPSCVWPDFHTFLKVSPCAPVPLRILQVHPSDIPALTLRASVQRLLSSSIFLASTTGPMSDNSSSCLDTPLQSSPSLISHLPCGTGLSFANNRVVSHPYKSLACYMCRERLSVSTQVSRSRIGATLARIGTARVCLMRDLAHARISSHADRLSWARAARGFELPPLVWRVRSVVARCRHSPGAWGRVGVRGGACWCVGQFPGAWGRVAREIQSSSTSGARGVRGSDAPNFKRLVRARFELRFGIRFGAGASSRRDEAGEPISSTSVPPSGEIGIAEAADPAVWGHHSQVGLSELRGETRNGAEIPRTNNLDLGNSWQLSVWHLPPVPYSCACCQVLREITHTNGIHVTKLEIHGRLGMICHAILENRYGGDRATRNHYQIFESVSDILRSLVCGIDNLDVDDFLQLSPPDSDSACEYHMNQPGVEIEELRLPKELPCSAEGMNREVDTEGLDMLLPSSHRQRLAKKINVCATR</sequence>
<protein>
    <submittedName>
        <fullName evidence="1">Uncharacterized protein</fullName>
    </submittedName>
</protein>
<accession>A0A7J0FB95</accession>
<dbReference type="Proteomes" id="UP000585474">
    <property type="component" value="Unassembled WGS sequence"/>
</dbReference>
<evidence type="ECO:0000313" key="1">
    <source>
        <dbReference type="EMBL" id="GFY95167.1"/>
    </source>
</evidence>